<organism evidence="2 3">
    <name type="scientific">Candidatus Entotheonella gemina</name>
    <dbReference type="NCBI Taxonomy" id="1429439"/>
    <lineage>
        <taxon>Bacteria</taxon>
        <taxon>Pseudomonadati</taxon>
        <taxon>Nitrospinota/Tectimicrobiota group</taxon>
        <taxon>Candidatus Tectimicrobiota</taxon>
        <taxon>Candidatus Entotheonellia</taxon>
        <taxon>Candidatus Entotheonellales</taxon>
        <taxon>Candidatus Entotheonellaceae</taxon>
        <taxon>Candidatus Entotheonella</taxon>
    </lineage>
</organism>
<dbReference type="Proteomes" id="UP000019140">
    <property type="component" value="Unassembled WGS sequence"/>
</dbReference>
<evidence type="ECO:0000313" key="3">
    <source>
        <dbReference type="Proteomes" id="UP000019140"/>
    </source>
</evidence>
<evidence type="ECO:0000313" key="2">
    <source>
        <dbReference type="EMBL" id="ETX04882.1"/>
    </source>
</evidence>
<keyword evidence="3" id="KW-1185">Reference proteome</keyword>
<reference evidence="2 3" key="1">
    <citation type="journal article" date="2014" name="Nature">
        <title>An environmental bacterial taxon with a large and distinct metabolic repertoire.</title>
        <authorList>
            <person name="Wilson M.C."/>
            <person name="Mori T."/>
            <person name="Ruckert C."/>
            <person name="Uria A.R."/>
            <person name="Helf M.J."/>
            <person name="Takada K."/>
            <person name="Gernert C."/>
            <person name="Steffens U.A."/>
            <person name="Heycke N."/>
            <person name="Schmitt S."/>
            <person name="Rinke C."/>
            <person name="Helfrich E.J."/>
            <person name="Brachmann A.O."/>
            <person name="Gurgui C."/>
            <person name="Wakimoto T."/>
            <person name="Kracht M."/>
            <person name="Crusemann M."/>
            <person name="Hentschel U."/>
            <person name="Abe I."/>
            <person name="Matsunaga S."/>
            <person name="Kalinowski J."/>
            <person name="Takeyama H."/>
            <person name="Piel J."/>
        </authorList>
    </citation>
    <scope>NUCLEOTIDE SEQUENCE [LARGE SCALE GENOMIC DNA]</scope>
    <source>
        <strain evidence="3">TSY2</strain>
    </source>
</reference>
<dbReference type="PANTHER" id="PTHR34610:SF3">
    <property type="entry name" value="SSL7007 PROTEIN"/>
    <property type="match status" value="1"/>
</dbReference>
<name>W4M5I3_9BACT</name>
<dbReference type="AlphaFoldDB" id="W4M5I3"/>
<gene>
    <name evidence="2" type="ORF">ETSY2_26220</name>
</gene>
<dbReference type="InterPro" id="IPR002850">
    <property type="entry name" value="PIN_toxin-like"/>
</dbReference>
<dbReference type="Pfam" id="PF13470">
    <property type="entry name" value="PIN_3"/>
    <property type="match status" value="1"/>
</dbReference>
<accession>W4M5I3</accession>
<dbReference type="HOGENOM" id="CLU_116617_2_0_7"/>
<feature type="domain" description="PIN" evidence="1">
    <location>
        <begin position="4"/>
        <end position="79"/>
    </location>
</feature>
<sequence>MGTALFLEYESVLARDHLFANCRLSSDEREALFDAFLSVCQWQSVYYMWRPNLSDEADNHVVELAVAGQAGIIVTKNTKDFARAELHFSGLRILPPETLIEETSQDGDANDSLTR</sequence>
<evidence type="ECO:0000259" key="1">
    <source>
        <dbReference type="Pfam" id="PF13470"/>
    </source>
</evidence>
<proteinExistence type="predicted"/>
<comment type="caution">
    <text evidence="2">The sequence shown here is derived from an EMBL/GenBank/DDBJ whole genome shotgun (WGS) entry which is preliminary data.</text>
</comment>
<dbReference type="EMBL" id="AZHX01001095">
    <property type="protein sequence ID" value="ETX04882.1"/>
    <property type="molecule type" value="Genomic_DNA"/>
</dbReference>
<dbReference type="PANTHER" id="PTHR34610">
    <property type="entry name" value="SSL7007 PROTEIN"/>
    <property type="match status" value="1"/>
</dbReference>
<dbReference type="InterPro" id="IPR002716">
    <property type="entry name" value="PIN_dom"/>
</dbReference>
<protein>
    <recommendedName>
        <fullName evidence="1">PIN domain-containing protein</fullName>
    </recommendedName>
</protein>